<dbReference type="PANTHER" id="PTHR43156:SF2">
    <property type="entry name" value="STAGE II SPORULATION PROTEIN E"/>
    <property type="match status" value="1"/>
</dbReference>
<keyword evidence="4" id="KW-1185">Reference proteome</keyword>
<gene>
    <name evidence="3" type="ORF">ACFVZC_12080</name>
</gene>
<evidence type="ECO:0000256" key="1">
    <source>
        <dbReference type="ARBA" id="ARBA00022801"/>
    </source>
</evidence>
<evidence type="ECO:0000313" key="4">
    <source>
        <dbReference type="Proteomes" id="UP001601627"/>
    </source>
</evidence>
<protein>
    <submittedName>
        <fullName evidence="3">SpoIIE family protein phosphatase</fullName>
    </submittedName>
</protein>
<comment type="caution">
    <text evidence="3">The sequence shown here is derived from an EMBL/GenBank/DDBJ whole genome shotgun (WGS) entry which is preliminary data.</text>
</comment>
<dbReference type="RefSeq" id="WP_388234529.1">
    <property type="nucleotide sequence ID" value="NZ_JBHVZQ010000008.1"/>
</dbReference>
<dbReference type="PANTHER" id="PTHR43156">
    <property type="entry name" value="STAGE II SPORULATION PROTEIN E-RELATED"/>
    <property type="match status" value="1"/>
</dbReference>
<accession>A0ABW6Q4X1</accession>
<dbReference type="PROSITE" id="PS51257">
    <property type="entry name" value="PROKAR_LIPOPROTEIN"/>
    <property type="match status" value="1"/>
</dbReference>
<reference evidence="3 4" key="1">
    <citation type="submission" date="2024-09" db="EMBL/GenBank/DDBJ databases">
        <title>The Natural Products Discovery Center: Release of the First 8490 Sequenced Strains for Exploring Actinobacteria Biosynthetic Diversity.</title>
        <authorList>
            <person name="Kalkreuter E."/>
            <person name="Kautsar S.A."/>
            <person name="Yang D."/>
            <person name="Bader C.D."/>
            <person name="Teijaro C.N."/>
            <person name="Fluegel L."/>
            <person name="Davis C.M."/>
            <person name="Simpson J.R."/>
            <person name="Lauterbach L."/>
            <person name="Steele A.D."/>
            <person name="Gui C."/>
            <person name="Meng S."/>
            <person name="Li G."/>
            <person name="Viehrig K."/>
            <person name="Ye F."/>
            <person name="Su P."/>
            <person name="Kiefer A.F."/>
            <person name="Nichols A."/>
            <person name="Cepeda A.J."/>
            <person name="Yan W."/>
            <person name="Fan B."/>
            <person name="Jiang Y."/>
            <person name="Adhikari A."/>
            <person name="Zheng C.-J."/>
            <person name="Schuster L."/>
            <person name="Cowan T.M."/>
            <person name="Smanski M.J."/>
            <person name="Chevrette M.G."/>
            <person name="De Carvalho L.P.S."/>
            <person name="Shen B."/>
        </authorList>
    </citation>
    <scope>NUCLEOTIDE SEQUENCE [LARGE SCALE GENOMIC DNA]</scope>
    <source>
        <strain evidence="3 4">NPDC058328</strain>
    </source>
</reference>
<dbReference type="Proteomes" id="UP001601627">
    <property type="component" value="Unassembled WGS sequence"/>
</dbReference>
<proteinExistence type="predicted"/>
<dbReference type="InterPro" id="IPR052016">
    <property type="entry name" value="Bact_Sigma-Reg"/>
</dbReference>
<dbReference type="Gene3D" id="3.60.40.10">
    <property type="entry name" value="PPM-type phosphatase domain"/>
    <property type="match status" value="1"/>
</dbReference>
<feature type="domain" description="PPM-type phosphatase" evidence="2">
    <location>
        <begin position="7"/>
        <end position="84"/>
    </location>
</feature>
<evidence type="ECO:0000259" key="2">
    <source>
        <dbReference type="Pfam" id="PF07228"/>
    </source>
</evidence>
<organism evidence="3 4">
    <name type="scientific">Streptomyces marokkonensis</name>
    <dbReference type="NCBI Taxonomy" id="324855"/>
    <lineage>
        <taxon>Bacteria</taxon>
        <taxon>Bacillati</taxon>
        <taxon>Actinomycetota</taxon>
        <taxon>Actinomycetes</taxon>
        <taxon>Kitasatosporales</taxon>
        <taxon>Streptomycetaceae</taxon>
        <taxon>Streptomyces</taxon>
    </lineage>
</organism>
<sequence>MRTSPPRPRTVSWFPFPAGATLISCSDGVTEARGVTGAPYPLEERLADWTDISPWEVADHLTEDVGRHTAGEHRDDIAALVVRRTG</sequence>
<dbReference type="Pfam" id="PF07228">
    <property type="entry name" value="SpoIIE"/>
    <property type="match status" value="1"/>
</dbReference>
<evidence type="ECO:0000313" key="3">
    <source>
        <dbReference type="EMBL" id="MFF1274131.1"/>
    </source>
</evidence>
<dbReference type="InterPro" id="IPR001932">
    <property type="entry name" value="PPM-type_phosphatase-like_dom"/>
</dbReference>
<keyword evidence="1" id="KW-0378">Hydrolase</keyword>
<dbReference type="InterPro" id="IPR036457">
    <property type="entry name" value="PPM-type-like_dom_sf"/>
</dbReference>
<name>A0ABW6Q4X1_9ACTN</name>
<dbReference type="EMBL" id="JBHVZQ010000008">
    <property type="protein sequence ID" value="MFF1274131.1"/>
    <property type="molecule type" value="Genomic_DNA"/>
</dbReference>